<dbReference type="Gene3D" id="3.30.420.10">
    <property type="entry name" value="Ribonuclease H-like superfamily/Ribonuclease H"/>
    <property type="match status" value="1"/>
</dbReference>
<dbReference type="SUPFAM" id="SSF53098">
    <property type="entry name" value="Ribonuclease H-like"/>
    <property type="match status" value="1"/>
</dbReference>
<dbReference type="RefSeq" id="WP_165313772.1">
    <property type="nucleotide sequence ID" value="NZ_CP049332.1"/>
</dbReference>
<organism evidence="5 6">
    <name type="scientific">Vibrio ziniensis</name>
    <dbReference type="NCBI Taxonomy" id="2711221"/>
    <lineage>
        <taxon>Bacteria</taxon>
        <taxon>Pseudomonadati</taxon>
        <taxon>Pseudomonadota</taxon>
        <taxon>Gammaproteobacteria</taxon>
        <taxon>Vibrionales</taxon>
        <taxon>Vibrionaceae</taxon>
        <taxon>Vibrio</taxon>
    </lineage>
</organism>
<evidence type="ECO:0000259" key="4">
    <source>
        <dbReference type="SMART" id="SM00479"/>
    </source>
</evidence>
<dbReference type="EMBL" id="CP049332">
    <property type="protein sequence ID" value="QIH44110.1"/>
    <property type="molecule type" value="Genomic_DNA"/>
</dbReference>
<evidence type="ECO:0000256" key="2">
    <source>
        <dbReference type="ARBA" id="ARBA00022801"/>
    </source>
</evidence>
<keyword evidence="2" id="KW-0378">Hydrolase</keyword>
<keyword evidence="6" id="KW-1185">Reference proteome</keyword>
<dbReference type="InterPro" id="IPR012337">
    <property type="entry name" value="RNaseH-like_sf"/>
</dbReference>
<dbReference type="InterPro" id="IPR013520">
    <property type="entry name" value="Ribonucl_H"/>
</dbReference>
<keyword evidence="1" id="KW-0540">Nuclease</keyword>
<dbReference type="SMART" id="SM00479">
    <property type="entry name" value="EXOIII"/>
    <property type="match status" value="1"/>
</dbReference>
<dbReference type="CDD" id="cd06127">
    <property type="entry name" value="DEDDh"/>
    <property type="match status" value="1"/>
</dbReference>
<evidence type="ECO:0000256" key="1">
    <source>
        <dbReference type="ARBA" id="ARBA00022722"/>
    </source>
</evidence>
<gene>
    <name evidence="5" type="ORF">G5S32_19275</name>
</gene>
<protein>
    <submittedName>
        <fullName evidence="5">DNA polymerase III subunit epsilon</fullName>
    </submittedName>
</protein>
<reference evidence="5 6" key="1">
    <citation type="submission" date="2020-02" db="EMBL/GenBank/DDBJ databases">
        <title>A complete genome of a marine bacterium Vibrio sp. ZWAL4003 isolated from the mangrove sediment with the ability to degrade polysaccharides.</title>
        <authorList>
            <person name="Wu J."/>
            <person name="Qu W."/>
            <person name="Zeng R."/>
        </authorList>
    </citation>
    <scope>NUCLEOTIDE SEQUENCE [LARGE SCALE GENOMIC DNA]</scope>
    <source>
        <strain evidence="5 6">ZWAL4003</strain>
    </source>
</reference>
<dbReference type="AlphaFoldDB" id="A0A6G7CPU3"/>
<dbReference type="GO" id="GO:0006259">
    <property type="term" value="P:DNA metabolic process"/>
    <property type="evidence" value="ECO:0007669"/>
    <property type="project" value="UniProtKB-ARBA"/>
</dbReference>
<dbReference type="KEGG" id="vzi:G5S32_19275"/>
<name>A0A6G7CPU3_9VIBR</name>
<dbReference type="PANTHER" id="PTHR30231">
    <property type="entry name" value="DNA POLYMERASE III SUBUNIT EPSILON"/>
    <property type="match status" value="1"/>
</dbReference>
<dbReference type="GO" id="GO:0005829">
    <property type="term" value="C:cytosol"/>
    <property type="evidence" value="ECO:0007669"/>
    <property type="project" value="TreeGrafter"/>
</dbReference>
<dbReference type="InterPro" id="IPR036397">
    <property type="entry name" value="RNaseH_sf"/>
</dbReference>
<evidence type="ECO:0000313" key="5">
    <source>
        <dbReference type="EMBL" id="QIH44110.1"/>
    </source>
</evidence>
<accession>A0A6G7CPU3</accession>
<dbReference type="GO" id="GO:0003676">
    <property type="term" value="F:nucleic acid binding"/>
    <property type="evidence" value="ECO:0007669"/>
    <property type="project" value="InterPro"/>
</dbReference>
<keyword evidence="3" id="KW-0269">Exonuclease</keyword>
<evidence type="ECO:0000313" key="6">
    <source>
        <dbReference type="Proteomes" id="UP000503003"/>
    </source>
</evidence>
<proteinExistence type="predicted"/>
<evidence type="ECO:0000256" key="3">
    <source>
        <dbReference type="ARBA" id="ARBA00022839"/>
    </source>
</evidence>
<dbReference type="GO" id="GO:0008408">
    <property type="term" value="F:3'-5' exonuclease activity"/>
    <property type="evidence" value="ECO:0007669"/>
    <property type="project" value="TreeGrafter"/>
</dbReference>
<feature type="domain" description="Exonuclease" evidence="4">
    <location>
        <begin position="51"/>
        <end position="225"/>
    </location>
</feature>
<sequence>MIRRMFKGTESHSASEELRRSVEFNENWPDAFKEYMSQPLADLDTPLNQLEYLAIDFETSGLNVQKDKILSIGMVEFTLDQIELSNSEEVLIDNGEYIKAESAKINGLTPQALANGVPLEQGMERLLERAKGRVILAHSCNIEKSFIEAFLEQYYQLDVFPAYFIDTIHIEKRFSYAGKTGTHKSYQLNDMRRHYKLPNYLEHSAGSDALSCAELFLVQYKKLKLGHIKGMTLKKIQS</sequence>
<dbReference type="PANTHER" id="PTHR30231:SF4">
    <property type="entry name" value="PROTEIN NEN2"/>
    <property type="match status" value="1"/>
</dbReference>
<dbReference type="Proteomes" id="UP000503003">
    <property type="component" value="Chromosome 2"/>
</dbReference>
<dbReference type="Pfam" id="PF00929">
    <property type="entry name" value="RNase_T"/>
    <property type="match status" value="1"/>
</dbReference>